<evidence type="ECO:0000313" key="3">
    <source>
        <dbReference type="EMBL" id="GEM10892.1"/>
    </source>
</evidence>
<feature type="compositionally biased region" description="Gly residues" evidence="1">
    <location>
        <begin position="925"/>
        <end position="938"/>
    </location>
</feature>
<feature type="compositionally biased region" description="Polar residues" evidence="1">
    <location>
        <begin position="884"/>
        <end position="898"/>
    </location>
</feature>
<dbReference type="InterPro" id="IPR021264">
    <property type="entry name" value="AFUB_079030/YDR124W-like"/>
</dbReference>
<feature type="compositionally biased region" description="Polar residues" evidence="1">
    <location>
        <begin position="618"/>
        <end position="645"/>
    </location>
</feature>
<name>A0A511KKI8_RHOTO</name>
<feature type="compositionally biased region" description="Pro residues" evidence="1">
    <location>
        <begin position="142"/>
        <end position="151"/>
    </location>
</feature>
<feature type="region of interest" description="Disordered" evidence="1">
    <location>
        <begin position="350"/>
        <end position="509"/>
    </location>
</feature>
<comment type="caution">
    <text evidence="3">The sequence shown here is derived from an EMBL/GenBank/DDBJ whole genome shotgun (WGS) entry which is preliminary data.</text>
</comment>
<protein>
    <submittedName>
        <fullName evidence="3">DUF2841 family protein</fullName>
    </submittedName>
</protein>
<dbReference type="Pfam" id="PF11001">
    <property type="entry name" value="AFUB_07903_YDR124W_hel"/>
    <property type="match status" value="1"/>
</dbReference>
<feature type="region of interest" description="Disordered" evidence="1">
    <location>
        <begin position="134"/>
        <end position="160"/>
    </location>
</feature>
<evidence type="ECO:0000313" key="4">
    <source>
        <dbReference type="Proteomes" id="UP000321518"/>
    </source>
</evidence>
<evidence type="ECO:0000259" key="2">
    <source>
        <dbReference type="Pfam" id="PF11001"/>
    </source>
</evidence>
<dbReference type="AlphaFoldDB" id="A0A511KKI8"/>
<feature type="region of interest" description="Disordered" evidence="1">
    <location>
        <begin position="186"/>
        <end position="217"/>
    </location>
</feature>
<feature type="region of interest" description="Disordered" evidence="1">
    <location>
        <begin position="616"/>
        <end position="664"/>
    </location>
</feature>
<feature type="compositionally biased region" description="Low complexity" evidence="1">
    <location>
        <begin position="850"/>
        <end position="863"/>
    </location>
</feature>
<gene>
    <name evidence="3" type="ORF">Rt10032_c12g4909</name>
</gene>
<dbReference type="PANTHER" id="PTHR36102:SF1">
    <property type="entry name" value="YDR124W-LIKE HELICAL BUNDLE DOMAIN-CONTAINING PROTEIN"/>
    <property type="match status" value="1"/>
</dbReference>
<evidence type="ECO:0000256" key="1">
    <source>
        <dbReference type="SAM" id="MobiDB-lite"/>
    </source>
</evidence>
<feature type="region of interest" description="Disordered" evidence="1">
    <location>
        <begin position="535"/>
        <end position="572"/>
    </location>
</feature>
<feature type="compositionally biased region" description="Polar residues" evidence="1">
    <location>
        <begin position="404"/>
        <end position="416"/>
    </location>
</feature>
<reference evidence="3 4" key="1">
    <citation type="submission" date="2019-07" db="EMBL/GenBank/DDBJ databases">
        <title>Rhodotorula toruloides NBRC10032 genome sequencing.</title>
        <authorList>
            <person name="Shida Y."/>
            <person name="Takaku H."/>
            <person name="Ogasawara W."/>
            <person name="Mori K."/>
        </authorList>
    </citation>
    <scope>NUCLEOTIDE SEQUENCE [LARGE SCALE GENOMIC DNA]</scope>
    <source>
        <strain evidence="3 4">NBRC10032</strain>
    </source>
</reference>
<dbReference type="InterPro" id="IPR047092">
    <property type="entry name" value="AFUB_07903/YDR124W-like_hel"/>
</dbReference>
<dbReference type="OrthoDB" id="5338458at2759"/>
<organism evidence="3 4">
    <name type="scientific">Rhodotorula toruloides</name>
    <name type="common">Yeast</name>
    <name type="synonym">Rhodosporidium toruloides</name>
    <dbReference type="NCBI Taxonomy" id="5286"/>
    <lineage>
        <taxon>Eukaryota</taxon>
        <taxon>Fungi</taxon>
        <taxon>Dikarya</taxon>
        <taxon>Basidiomycota</taxon>
        <taxon>Pucciniomycotina</taxon>
        <taxon>Microbotryomycetes</taxon>
        <taxon>Sporidiobolales</taxon>
        <taxon>Sporidiobolaceae</taxon>
        <taxon>Rhodotorula</taxon>
    </lineage>
</organism>
<dbReference type="PANTHER" id="PTHR36102">
    <property type="entry name" value="CHROMOSOME 10, WHOLE GENOME SHOTGUN SEQUENCE"/>
    <property type="match status" value="1"/>
</dbReference>
<accession>A0A511KKI8</accession>
<feature type="compositionally biased region" description="Polar residues" evidence="1">
    <location>
        <begin position="429"/>
        <end position="443"/>
    </location>
</feature>
<feature type="compositionally biased region" description="Pro residues" evidence="1">
    <location>
        <begin position="194"/>
        <end position="217"/>
    </location>
</feature>
<dbReference type="EMBL" id="BJWK01000012">
    <property type="protein sequence ID" value="GEM10892.1"/>
    <property type="molecule type" value="Genomic_DNA"/>
</dbReference>
<dbReference type="Proteomes" id="UP000321518">
    <property type="component" value="Unassembled WGS sequence"/>
</dbReference>
<sequence>MEAAGLEKKTGRQAERDYRLRRSDILRRLGQSAFLNGSQFAILWVNPSTSQTDVFASEALQPKLQQWLGNREREEAKTLTRRLRDERAEKVRKGQEVLDAHAVFDADGRVPAGDIKNELLRSDEEDLAPKVVPVEPQEKQPPLLPHPPSPRRPATLPATPSVLETPYSAMFSADGNFSLPILPASPAVLNQQPSPRPATAPSPSTAPSPHAAPPPRAFPAHLMIDDSWVRHTFTPAELSQWYSERFAELWQKTEKLVCKAWIKVIQPAKHTKFQYQKGEESRPDWWPRDVRHKEPDHLSKAERVALLVHLLRTAPVSIEDLEMGSASVSAHIPSERMEILHEIYRIAKEERRAKQESPDGTLTSLTVALPDTPFFKNPPEEAVAQSPAPDEPKQHNTRNRSRRSLASQNDSGSNRLESVEEQQAPRGSASPSATQTLPRSQSAMDVRDLASTSTAPYPSVMATPARPSSAVPTTNDSPASAPPLARSQSFAGPVTSAGRSRMAMRQSGRASVGEADLLAGGSLDGLTAGDDARLQATPSATQRASSRRIVTPSRGGRCSPLAPSVGGPAGMSRSFSASAAAAGTGGACGSATKRSAAKAAPGFDDSVASPAMIKSRSRLSQQHFEQMGIGSSPSAQDAASKTSGGQVERRPRGSESAHVVQRPQFEPMYEQQLRPGFQLHQHHQQQLAQAQAHAVAQAQAQTIAQAQQLAQPQQPIQLVAAHPVQRISSHPQLQVLPGHVLVYAPHLPQGLPQPVASNRQQSASPLLALPQPPVHFSEPPRPHQQQQQQLASQHRPHHLAHPQHASRPASHHGHAQGAVSSHPAPTQVQVQVQVHAGPSSSYTLPQPPQHFSSTHSPSLSHHSQYPLPQHQHDQYVSRSPCLASGSNSSYPTPTTASHASPVFTGSGESGARGTPNPFVPSPSLGVGGRGDPFAGTGGAGAEDWSVFLHSDPGSSGTPSSMHGLALGGTEQPRSAGEGLMFEEGYYGEDSEGTFGLGMELDRQGQDGYGYASEMGGVDGGKEEARRRYEEHMFGLSGGGLSAGLV</sequence>
<feature type="region of interest" description="Disordered" evidence="1">
    <location>
        <begin position="769"/>
        <end position="938"/>
    </location>
</feature>
<feature type="domain" description="Subtelomeric hrmA-associated cluster protein AFUB-079030/YDR124W-like helical bundle" evidence="2">
    <location>
        <begin position="236"/>
        <end position="348"/>
    </location>
</feature>
<proteinExistence type="predicted"/>